<keyword evidence="1" id="KW-0472">Membrane</keyword>
<dbReference type="Proteomes" id="UP001152755">
    <property type="component" value="Unassembled WGS sequence"/>
</dbReference>
<dbReference type="RefSeq" id="WP_277829684.1">
    <property type="nucleotide sequence ID" value="NZ_JAAIVF010000001.1"/>
</dbReference>
<feature type="transmembrane region" description="Helical" evidence="1">
    <location>
        <begin position="25"/>
        <end position="46"/>
    </location>
</feature>
<dbReference type="AlphaFoldDB" id="A0A9X4RCD9"/>
<keyword evidence="1" id="KW-0812">Transmembrane</keyword>
<evidence type="ECO:0000256" key="1">
    <source>
        <dbReference type="SAM" id="Phobius"/>
    </source>
</evidence>
<dbReference type="EMBL" id="JANRHA010000001">
    <property type="protein sequence ID" value="MDG3012967.1"/>
    <property type="molecule type" value="Genomic_DNA"/>
</dbReference>
<feature type="domain" description="YdbS-like PH" evidence="2">
    <location>
        <begin position="81"/>
        <end position="154"/>
    </location>
</feature>
<evidence type="ECO:0000313" key="3">
    <source>
        <dbReference type="EMBL" id="MDG3012967.1"/>
    </source>
</evidence>
<feature type="transmembrane region" description="Helical" evidence="1">
    <location>
        <begin position="52"/>
        <end position="72"/>
    </location>
</feature>
<organism evidence="3 4">
    <name type="scientific">Speluncibacter jeojiensis</name>
    <dbReference type="NCBI Taxonomy" id="2710754"/>
    <lineage>
        <taxon>Bacteria</taxon>
        <taxon>Bacillati</taxon>
        <taxon>Actinomycetota</taxon>
        <taxon>Actinomycetes</taxon>
        <taxon>Mycobacteriales</taxon>
        <taxon>Speluncibacteraceae</taxon>
        <taxon>Speluncibacter</taxon>
    </lineage>
</organism>
<dbReference type="PANTHER" id="PTHR37938:SF1">
    <property type="entry name" value="BLL0215 PROTEIN"/>
    <property type="match status" value="1"/>
</dbReference>
<keyword evidence="4" id="KW-1185">Reference proteome</keyword>
<dbReference type="Pfam" id="PF03703">
    <property type="entry name" value="bPH_2"/>
    <property type="match status" value="1"/>
</dbReference>
<evidence type="ECO:0000313" key="4">
    <source>
        <dbReference type="Proteomes" id="UP001152755"/>
    </source>
</evidence>
<dbReference type="PANTHER" id="PTHR37938">
    <property type="entry name" value="BLL0215 PROTEIN"/>
    <property type="match status" value="1"/>
</dbReference>
<dbReference type="InterPro" id="IPR005182">
    <property type="entry name" value="YdbS-like_PH"/>
</dbReference>
<accession>A0A9X4RCD9</accession>
<comment type="caution">
    <text evidence="3">The sequence shown here is derived from an EMBL/GenBank/DDBJ whole genome shotgun (WGS) entry which is preliminary data.</text>
</comment>
<sequence>MAYPEDVLADDEELLLHRHPHWRGMVVPASILLLATLIAGFLAGLAGHRLPVGAQAPVLGIIALIWVVLVLWRCAVPLMRWRSTHFIVTSRRVLVREGVVTHSGLDIALSRVSDVKFRRGLLDRMLGTGTLILSSASDEPLEFDDIPDVQQVHALLYREVFDRSWR</sequence>
<keyword evidence="1" id="KW-1133">Transmembrane helix</keyword>
<gene>
    <name evidence="3" type="ORF">NVS88_00145</name>
</gene>
<proteinExistence type="predicted"/>
<protein>
    <submittedName>
        <fullName evidence="3">PH domain-containing protein</fullName>
    </submittedName>
</protein>
<evidence type="ECO:0000259" key="2">
    <source>
        <dbReference type="Pfam" id="PF03703"/>
    </source>
</evidence>
<name>A0A9X4RCD9_9ACTN</name>
<reference evidence="3" key="1">
    <citation type="submission" date="2022-08" db="EMBL/GenBank/DDBJ databases">
        <title>Genome analysis of Corynebacteriales strain.</title>
        <authorList>
            <person name="Lee S.D."/>
        </authorList>
    </citation>
    <scope>NUCLEOTIDE SEQUENCE</scope>
    <source>
        <strain evidence="3">D3-21</strain>
    </source>
</reference>